<keyword evidence="1" id="KW-0175">Coiled coil</keyword>
<protein>
    <submittedName>
        <fullName evidence="3">Uncharacterized protein</fullName>
    </submittedName>
</protein>
<keyword evidence="2" id="KW-0472">Membrane</keyword>
<feature type="transmembrane region" description="Helical" evidence="2">
    <location>
        <begin position="132"/>
        <end position="152"/>
    </location>
</feature>
<evidence type="ECO:0000313" key="3">
    <source>
        <dbReference type="EMBL" id="MFC5864104.1"/>
    </source>
</evidence>
<proteinExistence type="predicted"/>
<dbReference type="Proteomes" id="UP001596091">
    <property type="component" value="Unassembled WGS sequence"/>
</dbReference>
<evidence type="ECO:0000256" key="1">
    <source>
        <dbReference type="SAM" id="Coils"/>
    </source>
</evidence>
<evidence type="ECO:0000256" key="2">
    <source>
        <dbReference type="SAM" id="Phobius"/>
    </source>
</evidence>
<organism evidence="3 4">
    <name type="scientific">Acidicapsa dinghuensis</name>
    <dbReference type="NCBI Taxonomy" id="2218256"/>
    <lineage>
        <taxon>Bacteria</taxon>
        <taxon>Pseudomonadati</taxon>
        <taxon>Acidobacteriota</taxon>
        <taxon>Terriglobia</taxon>
        <taxon>Terriglobales</taxon>
        <taxon>Acidobacteriaceae</taxon>
        <taxon>Acidicapsa</taxon>
    </lineage>
</organism>
<evidence type="ECO:0000313" key="4">
    <source>
        <dbReference type="Proteomes" id="UP001596091"/>
    </source>
</evidence>
<feature type="coiled-coil region" evidence="1">
    <location>
        <begin position="80"/>
        <end position="117"/>
    </location>
</feature>
<keyword evidence="2" id="KW-0812">Transmembrane</keyword>
<dbReference type="EMBL" id="JBHSPH010000008">
    <property type="protein sequence ID" value="MFC5864104.1"/>
    <property type="molecule type" value="Genomic_DNA"/>
</dbReference>
<dbReference type="RefSeq" id="WP_263340855.1">
    <property type="nucleotide sequence ID" value="NZ_JAGSYH010000006.1"/>
</dbReference>
<keyword evidence="2" id="KW-1133">Transmembrane helix</keyword>
<name>A0ABW1EJJ6_9BACT</name>
<accession>A0ABW1EJJ6</accession>
<reference evidence="4" key="1">
    <citation type="journal article" date="2019" name="Int. J. Syst. Evol. Microbiol.">
        <title>The Global Catalogue of Microorganisms (GCM) 10K type strain sequencing project: providing services to taxonomists for standard genome sequencing and annotation.</title>
        <authorList>
            <consortium name="The Broad Institute Genomics Platform"/>
            <consortium name="The Broad Institute Genome Sequencing Center for Infectious Disease"/>
            <person name="Wu L."/>
            <person name="Ma J."/>
        </authorList>
    </citation>
    <scope>NUCLEOTIDE SEQUENCE [LARGE SCALE GENOMIC DNA]</scope>
    <source>
        <strain evidence="4">JCM 4087</strain>
    </source>
</reference>
<keyword evidence="4" id="KW-1185">Reference proteome</keyword>
<sequence length="159" mass="17593">MDPNDPNSPKSGILRAINAVKSAIPVAQKLLPLLDGNFVTAVTSLLAPVVSHHPQPAPPPQVHVDLEPVERAISEVRTSHRELKAQVQEQVVSMKKVEDQLERVREATDRNTLEQQELAEDLRAVGNKITTFVVAVVVLLVLSLVVNVYLIFQIQHILR</sequence>
<comment type="caution">
    <text evidence="3">The sequence shown here is derived from an EMBL/GenBank/DDBJ whole genome shotgun (WGS) entry which is preliminary data.</text>
</comment>
<gene>
    <name evidence="3" type="ORF">ACFPT7_17490</name>
</gene>